<proteinExistence type="predicted"/>
<gene>
    <name evidence="9" type="ORF">H4R18_005045</name>
</gene>
<keyword evidence="10" id="KW-1185">Reference proteome</keyword>
<dbReference type="PANTHER" id="PTHR47174:SF3">
    <property type="entry name" value="BRIDGING INTEGRATOR 3"/>
    <property type="match status" value="1"/>
</dbReference>
<dbReference type="InterPro" id="IPR004148">
    <property type="entry name" value="BAR_dom"/>
</dbReference>
<dbReference type="GO" id="GO:0015629">
    <property type="term" value="C:actin cytoskeleton"/>
    <property type="evidence" value="ECO:0007669"/>
    <property type="project" value="TreeGrafter"/>
</dbReference>
<dbReference type="AlphaFoldDB" id="A0A9W8H378"/>
<evidence type="ECO:0000256" key="5">
    <source>
        <dbReference type="PROSITE-ProRule" id="PRU00192"/>
    </source>
</evidence>
<dbReference type="InterPro" id="IPR036028">
    <property type="entry name" value="SH3-like_dom_sf"/>
</dbReference>
<sequence length="508" mass="56250">MTSTIKRGFGKLGQRTGELLGHGSGTRTEVADDFRDLQLETDNRHTGTESTQVALLLYTNQLLKKKEASDNTKLKLYLLENLGTSMIRLGTCLPKDSNYGRALETLGRTEEQLNEHQLKFVNNIKEGWLSELQRSMEDFKEYVALQKKLDSYRRDYDSKMVKFQKARKDNITVEDELRAAQVRYEDTYEDMGRRMLTMQDAEQEYLRGACSFYEAQIEYHKSCYEELARVRNTLNDCLQARRAPAAERLPLAVALAARKPQQPVESATLGRQTPSFSAQQQHQQQHGGMGTTSSGASTPGDGRMGPPSVHRSQSDFGERQGPPTVAPRRHAPPPPAPARSGPRRSLRRALYKFQANELGELALEKGDIVEVIERIDDGWWNGRLVHATTGANAIGQTGLFPGNYTEDCHESDVPNGGGGGSGHATPPPPLSREPHAPGVHQRSGSLQQATAGGYRPPSSFRTRTMPTADGGLQLKPAGGQPCKICSCTENRSSPLSNFRCTKCNHFHS</sequence>
<dbReference type="Gene3D" id="2.30.30.40">
    <property type="entry name" value="SH3 Domains"/>
    <property type="match status" value="1"/>
</dbReference>
<dbReference type="PRINTS" id="PR00452">
    <property type="entry name" value="SH3DOMAIN"/>
</dbReference>
<dbReference type="InterPro" id="IPR001452">
    <property type="entry name" value="SH3_domain"/>
</dbReference>
<accession>A0A9W8H378</accession>
<comment type="subcellular location">
    <subcellularLocation>
        <location evidence="1">Cytoplasm</location>
        <location evidence="1">Cytoskeleton</location>
    </subcellularLocation>
</comment>
<dbReference type="PROSITE" id="PS50002">
    <property type="entry name" value="SH3"/>
    <property type="match status" value="1"/>
</dbReference>
<dbReference type="Pfam" id="PF03114">
    <property type="entry name" value="BAR"/>
    <property type="match status" value="1"/>
</dbReference>
<evidence type="ECO:0000313" key="9">
    <source>
        <dbReference type="EMBL" id="KAJ2777660.1"/>
    </source>
</evidence>
<protein>
    <recommendedName>
        <fullName evidence="11">BAR-domain-containing protein</fullName>
    </recommendedName>
</protein>
<dbReference type="Gene3D" id="1.20.1270.60">
    <property type="entry name" value="Arfaptin homology (AH) domain/BAR domain"/>
    <property type="match status" value="1"/>
</dbReference>
<dbReference type="CDD" id="cd00174">
    <property type="entry name" value="SH3"/>
    <property type="match status" value="1"/>
</dbReference>
<dbReference type="SUPFAM" id="SSF50044">
    <property type="entry name" value="SH3-domain"/>
    <property type="match status" value="1"/>
</dbReference>
<feature type="domain" description="SH3" evidence="7">
    <location>
        <begin position="342"/>
        <end position="410"/>
    </location>
</feature>
<reference evidence="9" key="1">
    <citation type="submission" date="2022-07" db="EMBL/GenBank/DDBJ databases">
        <title>Phylogenomic reconstructions and comparative analyses of Kickxellomycotina fungi.</title>
        <authorList>
            <person name="Reynolds N.K."/>
            <person name="Stajich J.E."/>
            <person name="Barry K."/>
            <person name="Grigoriev I.V."/>
            <person name="Crous P."/>
            <person name="Smith M.E."/>
        </authorList>
    </citation>
    <scope>NUCLEOTIDE SEQUENCE</scope>
    <source>
        <strain evidence="9">NBRC 105414</strain>
    </source>
</reference>
<evidence type="ECO:0000313" key="10">
    <source>
        <dbReference type="Proteomes" id="UP001140217"/>
    </source>
</evidence>
<feature type="region of interest" description="Disordered" evidence="6">
    <location>
        <begin position="259"/>
        <end position="345"/>
    </location>
</feature>
<dbReference type="EMBL" id="JANBUL010000277">
    <property type="protein sequence ID" value="KAJ2777660.1"/>
    <property type="molecule type" value="Genomic_DNA"/>
</dbReference>
<dbReference type="SMART" id="SM00326">
    <property type="entry name" value="SH3"/>
    <property type="match status" value="1"/>
</dbReference>
<feature type="domain" description="BAR" evidence="8">
    <location>
        <begin position="19"/>
        <end position="243"/>
    </location>
</feature>
<evidence type="ECO:0000256" key="2">
    <source>
        <dbReference type="ARBA" id="ARBA00022443"/>
    </source>
</evidence>
<dbReference type="GO" id="GO:0051666">
    <property type="term" value="P:actin cortical patch localization"/>
    <property type="evidence" value="ECO:0007669"/>
    <property type="project" value="InterPro"/>
</dbReference>
<dbReference type="PANTHER" id="PTHR47174">
    <property type="entry name" value="BRIDGING INTEGRATOR 3"/>
    <property type="match status" value="1"/>
</dbReference>
<evidence type="ECO:0000256" key="1">
    <source>
        <dbReference type="ARBA" id="ARBA00004245"/>
    </source>
</evidence>
<feature type="region of interest" description="Disordered" evidence="6">
    <location>
        <begin position="405"/>
        <end position="473"/>
    </location>
</feature>
<dbReference type="InterPro" id="IPR027267">
    <property type="entry name" value="AH/BAR_dom_sf"/>
</dbReference>
<dbReference type="SMART" id="SM00721">
    <property type="entry name" value="BAR"/>
    <property type="match status" value="1"/>
</dbReference>
<dbReference type="InterPro" id="IPR046982">
    <property type="entry name" value="BIN3/RVS161-like"/>
</dbReference>
<dbReference type="SUPFAM" id="SSF103657">
    <property type="entry name" value="BAR/IMD domain-like"/>
    <property type="match status" value="1"/>
</dbReference>
<comment type="caution">
    <text evidence="9">The sequence shown here is derived from an EMBL/GenBank/DDBJ whole genome shotgun (WGS) entry which is preliminary data.</text>
</comment>
<evidence type="ECO:0000259" key="7">
    <source>
        <dbReference type="PROSITE" id="PS50002"/>
    </source>
</evidence>
<dbReference type="GO" id="GO:0005737">
    <property type="term" value="C:cytoplasm"/>
    <property type="evidence" value="ECO:0007669"/>
    <property type="project" value="InterPro"/>
</dbReference>
<dbReference type="Proteomes" id="UP001140217">
    <property type="component" value="Unassembled WGS sequence"/>
</dbReference>
<evidence type="ECO:0000256" key="3">
    <source>
        <dbReference type="ARBA" id="ARBA00022490"/>
    </source>
</evidence>
<evidence type="ECO:0008006" key="11">
    <source>
        <dbReference type="Google" id="ProtNLM"/>
    </source>
</evidence>
<keyword evidence="2 5" id="KW-0728">SH3 domain</keyword>
<dbReference type="Pfam" id="PF00018">
    <property type="entry name" value="SH3_1"/>
    <property type="match status" value="1"/>
</dbReference>
<keyword evidence="3" id="KW-0963">Cytoplasm</keyword>
<dbReference type="OrthoDB" id="14167at2759"/>
<organism evidence="9 10">
    <name type="scientific">Coemansia javaensis</name>
    <dbReference type="NCBI Taxonomy" id="2761396"/>
    <lineage>
        <taxon>Eukaryota</taxon>
        <taxon>Fungi</taxon>
        <taxon>Fungi incertae sedis</taxon>
        <taxon>Zoopagomycota</taxon>
        <taxon>Kickxellomycotina</taxon>
        <taxon>Kickxellomycetes</taxon>
        <taxon>Kickxellales</taxon>
        <taxon>Kickxellaceae</taxon>
        <taxon>Coemansia</taxon>
    </lineage>
</organism>
<name>A0A9W8H378_9FUNG</name>
<feature type="compositionally biased region" description="Low complexity" evidence="6">
    <location>
        <begin position="279"/>
        <end position="301"/>
    </location>
</feature>
<keyword evidence="4" id="KW-0206">Cytoskeleton</keyword>
<evidence type="ECO:0000259" key="8">
    <source>
        <dbReference type="PROSITE" id="PS51021"/>
    </source>
</evidence>
<dbReference type="GO" id="GO:0006897">
    <property type="term" value="P:endocytosis"/>
    <property type="evidence" value="ECO:0007669"/>
    <property type="project" value="InterPro"/>
</dbReference>
<feature type="compositionally biased region" description="Polar residues" evidence="6">
    <location>
        <begin position="263"/>
        <end position="278"/>
    </location>
</feature>
<evidence type="ECO:0000256" key="6">
    <source>
        <dbReference type="SAM" id="MobiDB-lite"/>
    </source>
</evidence>
<evidence type="ECO:0000256" key="4">
    <source>
        <dbReference type="ARBA" id="ARBA00023212"/>
    </source>
</evidence>
<dbReference type="PROSITE" id="PS51021">
    <property type="entry name" value="BAR"/>
    <property type="match status" value="1"/>
</dbReference>